<dbReference type="OrthoDB" id="9800887at2"/>
<dbReference type="InterPro" id="IPR015889">
    <property type="entry name" value="Intradiol_dOase_core"/>
</dbReference>
<keyword evidence="6" id="KW-1185">Reference proteome</keyword>
<dbReference type="SUPFAM" id="SSF49482">
    <property type="entry name" value="Aromatic compound dioxygenase"/>
    <property type="match status" value="1"/>
</dbReference>
<evidence type="ECO:0000313" key="6">
    <source>
        <dbReference type="Proteomes" id="UP000315131"/>
    </source>
</evidence>
<reference evidence="5 6" key="1">
    <citation type="submission" date="2019-06" db="EMBL/GenBank/DDBJ databases">
        <title>Gramella sabulilitoris sp. nov., isolated from a marine sand.</title>
        <authorList>
            <person name="Yoon J.-H."/>
        </authorList>
    </citation>
    <scope>NUCLEOTIDE SEQUENCE [LARGE SCALE GENOMIC DNA]</scope>
    <source>
        <strain evidence="5 6">HSMS-1</strain>
    </source>
</reference>
<dbReference type="Proteomes" id="UP000315131">
    <property type="component" value="Unassembled WGS sequence"/>
</dbReference>
<dbReference type="InterPro" id="IPR050770">
    <property type="entry name" value="Intradiol_RC_Dioxygenase"/>
</dbReference>
<evidence type="ECO:0000256" key="2">
    <source>
        <dbReference type="ARBA" id="ARBA00022964"/>
    </source>
</evidence>
<keyword evidence="2 5" id="KW-0223">Dioxygenase</keyword>
<organism evidence="5 6">
    <name type="scientific">Christiangramia sabulilitoris</name>
    <dbReference type="NCBI Taxonomy" id="2583991"/>
    <lineage>
        <taxon>Bacteria</taxon>
        <taxon>Pseudomonadati</taxon>
        <taxon>Bacteroidota</taxon>
        <taxon>Flavobacteriia</taxon>
        <taxon>Flavobacteriales</taxon>
        <taxon>Flavobacteriaceae</taxon>
        <taxon>Christiangramia</taxon>
    </lineage>
</organism>
<dbReference type="EMBL" id="VHSF01000003">
    <property type="protein sequence ID" value="TRO64377.1"/>
    <property type="molecule type" value="Genomic_DNA"/>
</dbReference>
<dbReference type="PANTHER" id="PTHR33711">
    <property type="entry name" value="DIOXYGENASE, PUTATIVE (AFU_ORTHOLOGUE AFUA_2G02910)-RELATED"/>
    <property type="match status" value="1"/>
</dbReference>
<sequence length="298" mass="33749">MKRREFARLAGLSVIAISATGFLKFNGENYVADCVTTTDILGPFYRPDSPLRTNLVIKDMPGEIVELSGKIRHKDCLTAYKNAKIELWHCSHDGVYDNSSDEFRYRGTTISDDEGKYKFITQMPVPYDTGGGNYRPAHFHLLITANGYKSLITQIYFKDDPYLLSDPSSSSPQAKERILKLKKNNDIYKIGFDCNMNDVLKVTDDSIQKITGEYRNIGTGTVVTFFARDGDLWVKNEVFGKIYTYSGNNSFEYGGLPEGMFEKLDFKLEKDGEVSLTKTTSYGDGKQKVNRFKRLKAL</sequence>
<dbReference type="InterPro" id="IPR000627">
    <property type="entry name" value="Intradiol_dOase_C"/>
</dbReference>
<name>A0A550I064_9FLAO</name>
<evidence type="ECO:0000256" key="1">
    <source>
        <dbReference type="ARBA" id="ARBA00007825"/>
    </source>
</evidence>
<dbReference type="PANTHER" id="PTHR33711:SF10">
    <property type="entry name" value="INTRADIOL RING-CLEAVAGE DIOXYGENASES DOMAIN-CONTAINING PROTEIN"/>
    <property type="match status" value="1"/>
</dbReference>
<comment type="similarity">
    <text evidence="1">Belongs to the intradiol ring-cleavage dioxygenase family.</text>
</comment>
<dbReference type="Gene3D" id="2.60.130.10">
    <property type="entry name" value="Aromatic compound dioxygenase"/>
    <property type="match status" value="1"/>
</dbReference>
<proteinExistence type="inferred from homology"/>
<feature type="domain" description="Intradiol ring-cleavage dioxygenases" evidence="4">
    <location>
        <begin position="41"/>
        <end position="187"/>
    </location>
</feature>
<evidence type="ECO:0000259" key="4">
    <source>
        <dbReference type="Pfam" id="PF00775"/>
    </source>
</evidence>
<gene>
    <name evidence="5" type="ORF">FGM01_12870</name>
</gene>
<evidence type="ECO:0000313" key="5">
    <source>
        <dbReference type="EMBL" id="TRO64377.1"/>
    </source>
</evidence>
<dbReference type="Pfam" id="PF00775">
    <property type="entry name" value="Dioxygenase_C"/>
    <property type="match status" value="1"/>
</dbReference>
<keyword evidence="3" id="KW-0560">Oxidoreductase</keyword>
<comment type="caution">
    <text evidence="5">The sequence shown here is derived from an EMBL/GenBank/DDBJ whole genome shotgun (WGS) entry which is preliminary data.</text>
</comment>
<evidence type="ECO:0000256" key="3">
    <source>
        <dbReference type="ARBA" id="ARBA00023002"/>
    </source>
</evidence>
<dbReference type="GO" id="GO:0008199">
    <property type="term" value="F:ferric iron binding"/>
    <property type="evidence" value="ECO:0007669"/>
    <property type="project" value="InterPro"/>
</dbReference>
<dbReference type="AlphaFoldDB" id="A0A550I064"/>
<accession>A0A550I064</accession>
<dbReference type="GO" id="GO:0016702">
    <property type="term" value="F:oxidoreductase activity, acting on single donors with incorporation of molecular oxygen, incorporation of two atoms of oxygen"/>
    <property type="evidence" value="ECO:0007669"/>
    <property type="project" value="InterPro"/>
</dbReference>
<protein>
    <submittedName>
        <fullName evidence="5">Catechol 1,2-dioxygenase</fullName>
    </submittedName>
</protein>
<dbReference type="RefSeq" id="WP_143411572.1">
    <property type="nucleotide sequence ID" value="NZ_VHSF01000003.1"/>
</dbReference>